<dbReference type="Proteomes" id="UP000287601">
    <property type="component" value="Chromosome"/>
</dbReference>
<evidence type="ECO:0000256" key="8">
    <source>
        <dbReference type="ARBA" id="ARBA00022915"/>
    </source>
</evidence>
<dbReference type="SUPFAM" id="SSF51735">
    <property type="entry name" value="NAD(P)-binding Rossmann-fold domains"/>
    <property type="match status" value="2"/>
</dbReference>
<dbReference type="GO" id="GO:0019877">
    <property type="term" value="P:diaminopimelate biosynthetic process"/>
    <property type="evidence" value="ECO:0007669"/>
    <property type="project" value="UniProtKB-UniRule"/>
</dbReference>
<protein>
    <recommendedName>
        <fullName evidence="5 12">Meso-diaminopimelate D-dehydrogenase</fullName>
        <shortName evidence="12">DAPDH</shortName>
        <shortName evidence="12">Meso-DAP dehydrogenase</shortName>
        <ecNumber evidence="4 12">1.4.1.16</ecNumber>
    </recommendedName>
</protein>
<dbReference type="NCBIfam" id="TIGR01921">
    <property type="entry name" value="DAP-DH"/>
    <property type="match status" value="1"/>
</dbReference>
<dbReference type="SUPFAM" id="SSF55347">
    <property type="entry name" value="Glyceraldehyde-3-phosphate dehydrogenase-like, C-terminal domain"/>
    <property type="match status" value="1"/>
</dbReference>
<feature type="binding site" evidence="13">
    <location>
        <position position="250"/>
    </location>
    <ligand>
        <name>substrate</name>
    </ligand>
</feature>
<reference evidence="15 16" key="1">
    <citation type="submission" date="2019-01" db="EMBL/GenBank/DDBJ databases">
        <title>Draft genomes of a novel of Aminipila strains.</title>
        <authorList>
            <person name="Ma S."/>
        </authorList>
    </citation>
    <scope>NUCLEOTIDE SEQUENCE [LARGE SCALE GENOMIC DNA]</scope>
    <source>
        <strain evidence="16">JN-39</strain>
    </source>
</reference>
<accession>A0A410PVX5</accession>
<dbReference type="InterPro" id="IPR032094">
    <property type="entry name" value="Meso-DAP_DH_C"/>
</dbReference>
<gene>
    <name evidence="15" type="ORF">EQM06_07400</name>
</gene>
<feature type="binding site" evidence="13">
    <location>
        <begin position="35"/>
        <end position="37"/>
    </location>
    <ligand>
        <name>NADP(+)</name>
        <dbReference type="ChEBI" id="CHEBI:58349"/>
    </ligand>
</feature>
<dbReference type="KEGG" id="amij:EQM06_07400"/>
<comment type="catalytic activity">
    <reaction evidence="11 12">
        <text>meso-2,6-diaminopimelate + NADP(+) + H2O = (S)-2-amino-6-oxoheptanedioate + NH4(+) + NADPH + H(+)</text>
        <dbReference type="Rhea" id="RHEA:13561"/>
        <dbReference type="ChEBI" id="CHEBI:15377"/>
        <dbReference type="ChEBI" id="CHEBI:15378"/>
        <dbReference type="ChEBI" id="CHEBI:28938"/>
        <dbReference type="ChEBI" id="CHEBI:57783"/>
        <dbReference type="ChEBI" id="CHEBI:57791"/>
        <dbReference type="ChEBI" id="CHEBI:58349"/>
        <dbReference type="ChEBI" id="CHEBI:58556"/>
        <dbReference type="EC" id="1.4.1.16"/>
    </reaction>
</comment>
<feature type="binding site" evidence="13">
    <location>
        <begin position="122"/>
        <end position="126"/>
    </location>
    <ligand>
        <name>NADP(+)</name>
        <dbReference type="ChEBI" id="CHEBI:58349"/>
    </ligand>
</feature>
<evidence type="ECO:0000259" key="14">
    <source>
        <dbReference type="Pfam" id="PF16654"/>
    </source>
</evidence>
<dbReference type="CDD" id="cd02270">
    <property type="entry name" value="meso-DAPDH_N"/>
    <property type="match status" value="1"/>
</dbReference>
<evidence type="ECO:0000313" key="16">
    <source>
        <dbReference type="Proteomes" id="UP000287601"/>
    </source>
</evidence>
<dbReference type="InterPro" id="IPR036291">
    <property type="entry name" value="NAD(P)-bd_dom_sf"/>
</dbReference>
<dbReference type="Pfam" id="PF16654">
    <property type="entry name" value="DAPDH_C"/>
    <property type="match status" value="1"/>
</dbReference>
<feature type="binding site" evidence="13">
    <location>
        <begin position="11"/>
        <end position="14"/>
    </location>
    <ligand>
        <name>NADP(+)</name>
        <dbReference type="ChEBI" id="CHEBI:58349"/>
    </ligand>
</feature>
<evidence type="ECO:0000313" key="15">
    <source>
        <dbReference type="EMBL" id="QAT43075.1"/>
    </source>
</evidence>
<feature type="binding site" evidence="13">
    <location>
        <position position="279"/>
    </location>
    <ligand>
        <name>substrate</name>
    </ligand>
</feature>
<name>A0A410PVX5_9FIRM</name>
<feature type="binding site" evidence="13">
    <location>
        <begin position="70"/>
        <end position="73"/>
    </location>
    <ligand>
        <name>NADP(+)</name>
        <dbReference type="ChEBI" id="CHEBI:58349"/>
    </ligand>
</feature>
<keyword evidence="8 12" id="KW-0220">Diaminopimelate biosynthesis</keyword>
<dbReference type="GO" id="GO:0047850">
    <property type="term" value="F:diaminopimelate dehydrogenase activity"/>
    <property type="evidence" value="ECO:0007669"/>
    <property type="project" value="UniProtKB-UniRule"/>
</dbReference>
<keyword evidence="10 12" id="KW-0457">Lysine biosynthesis</keyword>
<evidence type="ECO:0000256" key="9">
    <source>
        <dbReference type="ARBA" id="ARBA00023002"/>
    </source>
</evidence>
<organism evidence="15 16">
    <name type="scientific">Aminipila luticellarii</name>
    <dbReference type="NCBI Taxonomy" id="2507160"/>
    <lineage>
        <taxon>Bacteria</taxon>
        <taxon>Bacillati</taxon>
        <taxon>Bacillota</taxon>
        <taxon>Clostridia</taxon>
        <taxon>Peptostreptococcales</taxon>
        <taxon>Anaerovoracaceae</taxon>
        <taxon>Aminipila</taxon>
    </lineage>
</organism>
<evidence type="ECO:0000256" key="10">
    <source>
        <dbReference type="ARBA" id="ARBA00023154"/>
    </source>
</evidence>
<feature type="binding site" evidence="13">
    <location>
        <position position="200"/>
    </location>
    <ligand>
        <name>substrate</name>
    </ligand>
</feature>
<dbReference type="InterPro" id="IPR010190">
    <property type="entry name" value="Diaminopimelate_DH_Ddh"/>
</dbReference>
<evidence type="ECO:0000256" key="2">
    <source>
        <dbReference type="ARBA" id="ARBA00007442"/>
    </source>
</evidence>
<dbReference type="EMBL" id="CP035281">
    <property type="protein sequence ID" value="QAT43075.1"/>
    <property type="molecule type" value="Genomic_DNA"/>
</dbReference>
<keyword evidence="7 12" id="KW-0521">NADP</keyword>
<feature type="binding site" evidence="13">
    <location>
        <position position="174"/>
    </location>
    <ligand>
        <name>substrate</name>
    </ligand>
</feature>
<comment type="similarity">
    <text evidence="2 12">Belongs to the diaminopimelate dehydrogenase family.</text>
</comment>
<dbReference type="UniPathway" id="UPA00034">
    <property type="reaction ID" value="UER00026"/>
</dbReference>
<feature type="binding site" evidence="13">
    <location>
        <position position="149"/>
    </location>
    <ligand>
        <name>substrate</name>
    </ligand>
</feature>
<dbReference type="AlphaFoldDB" id="A0A410PVX5"/>
<proteinExistence type="inferred from homology"/>
<evidence type="ECO:0000256" key="5">
    <source>
        <dbReference type="ARBA" id="ARBA00021654"/>
    </source>
</evidence>
<evidence type="ECO:0000256" key="13">
    <source>
        <dbReference type="PIRSR" id="PIRSR025648-1"/>
    </source>
</evidence>
<comment type="function">
    <text evidence="12">Catalyzes the reversible NADPH-dependent reductive amination of L-2-amino-6-oxopimelate, the acyclic form of L-tetrahydrodipicolinate, to generate the meso compound, D,L-2,6-diaminopimelate.</text>
</comment>
<comment type="pathway">
    <text evidence="1 12">Amino-acid biosynthesis; L-lysine biosynthesis via DAP pathway; DL-2,6-diaminopimelate from (S)-tetrahydrodipicolinate: step 1/1.</text>
</comment>
<feature type="domain" description="Meso-diaminopimelate D-dehydrogenase C-terminal" evidence="14">
    <location>
        <begin position="123"/>
        <end position="278"/>
    </location>
</feature>
<keyword evidence="9 12" id="KW-0560">Oxidoreductase</keyword>
<comment type="subunit">
    <text evidence="3 12">Homodimer.</text>
</comment>
<dbReference type="GO" id="GO:0000166">
    <property type="term" value="F:nucleotide binding"/>
    <property type="evidence" value="ECO:0007669"/>
    <property type="project" value="UniProtKB-KW"/>
</dbReference>
<feature type="binding site" evidence="13">
    <location>
        <begin position="93"/>
        <end position="95"/>
    </location>
    <ligand>
        <name>NADP(+)</name>
        <dbReference type="ChEBI" id="CHEBI:58349"/>
    </ligand>
</feature>
<sequence length="329" mass="36506">MKKIRIGILGYGNLGRGVELSIAQNPDLELAAIFTRRDPSVLRPLTDHAKVYNVKEALNHKDEIDVMILCGGSSTDLSSQSPAFASHFNVVDSFDTHAKISQHFKSVNTSALLSKHTAAISAGWDPGLFSVNRLYAESVLPLGNSYTFWGKGVSQGHSDALRRIEGVSHAIQYTIPIESAVKEVRKGTHPQYTAREMHTRECYVSLKPGADMDKVYAEIVNMPNYFSDYDTSVHFISDEEFMKNHSAMPHGGFVQRSGTTGAKQENNHIYEFSLTLDSNPEFTSNILVCYARAVYKLFSEGLYGAKTVLEIPPAYLSLQPIEKLRAELL</sequence>
<keyword evidence="16" id="KW-1185">Reference proteome</keyword>
<keyword evidence="13" id="KW-0547">Nucleotide-binding</keyword>
<evidence type="ECO:0000256" key="3">
    <source>
        <dbReference type="ARBA" id="ARBA00011738"/>
    </source>
</evidence>
<dbReference type="EC" id="1.4.1.16" evidence="4 12"/>
<evidence type="ECO:0000256" key="11">
    <source>
        <dbReference type="ARBA" id="ARBA00052023"/>
    </source>
</evidence>
<evidence type="ECO:0000256" key="4">
    <source>
        <dbReference type="ARBA" id="ARBA00012080"/>
    </source>
</evidence>
<dbReference type="RefSeq" id="WP_128745724.1">
    <property type="nucleotide sequence ID" value="NZ_CP035281.1"/>
</dbReference>
<evidence type="ECO:0000256" key="6">
    <source>
        <dbReference type="ARBA" id="ARBA00022605"/>
    </source>
</evidence>
<dbReference type="Gene3D" id="3.40.50.720">
    <property type="entry name" value="NAD(P)-binding Rossmann-like Domain"/>
    <property type="match status" value="1"/>
</dbReference>
<evidence type="ECO:0000256" key="1">
    <source>
        <dbReference type="ARBA" id="ARBA00004896"/>
    </source>
</evidence>
<dbReference type="Gene3D" id="3.30.360.10">
    <property type="entry name" value="Dihydrodipicolinate Reductase, domain 2"/>
    <property type="match status" value="1"/>
</dbReference>
<dbReference type="OrthoDB" id="9779394at2"/>
<dbReference type="PIRSF" id="PIRSF025648">
    <property type="entry name" value="DDH"/>
    <property type="match status" value="1"/>
</dbReference>
<dbReference type="GO" id="GO:0009089">
    <property type="term" value="P:lysine biosynthetic process via diaminopimelate"/>
    <property type="evidence" value="ECO:0007669"/>
    <property type="project" value="UniProtKB-UniRule"/>
</dbReference>
<evidence type="ECO:0000256" key="7">
    <source>
        <dbReference type="ARBA" id="ARBA00022857"/>
    </source>
</evidence>
<keyword evidence="6 12" id="KW-0028">Amino-acid biosynthesis</keyword>
<evidence type="ECO:0000256" key="12">
    <source>
        <dbReference type="PIRNR" id="PIRNR025648"/>
    </source>
</evidence>